<feature type="binding site" evidence="5">
    <location>
        <position position="278"/>
    </location>
    <ligand>
        <name>NAD(+)</name>
        <dbReference type="ChEBI" id="CHEBI:57540"/>
    </ligand>
</feature>
<evidence type="ECO:0000313" key="9">
    <source>
        <dbReference type="EMBL" id="TCK00063.1"/>
    </source>
</evidence>
<feature type="binding site" evidence="5">
    <location>
        <position position="53"/>
    </location>
    <ligand>
        <name>FAD</name>
        <dbReference type="ChEBI" id="CHEBI:57692"/>
    </ligand>
</feature>
<dbReference type="PANTHER" id="PTHR22912">
    <property type="entry name" value="DISULFIDE OXIDOREDUCTASE"/>
    <property type="match status" value="1"/>
</dbReference>
<dbReference type="InterPro" id="IPR001100">
    <property type="entry name" value="Pyr_nuc-diS_OxRdtase"/>
</dbReference>
<proteinExistence type="inferred from homology"/>
<feature type="domain" description="Pyridine nucleotide-disulphide oxidoreductase dimerisation" evidence="7">
    <location>
        <begin position="364"/>
        <end position="468"/>
    </location>
</feature>
<dbReference type="Pfam" id="PF07992">
    <property type="entry name" value="Pyr_redox_2"/>
    <property type="match status" value="1"/>
</dbReference>
<accession>A0A4R1G1F2</accession>
<dbReference type="RefSeq" id="WP_067449604.1">
    <property type="nucleotide sequence ID" value="NZ_SMFR01000001.1"/>
</dbReference>
<keyword evidence="10" id="KW-1185">Reference proteome</keyword>
<dbReference type="Gene3D" id="3.50.50.60">
    <property type="entry name" value="FAD/NAD(P)-binding domain"/>
    <property type="match status" value="2"/>
</dbReference>
<feature type="disulfide bond" description="Redox-active" evidence="6">
    <location>
        <begin position="44"/>
        <end position="49"/>
    </location>
</feature>
<comment type="caution">
    <text evidence="9">The sequence shown here is derived from an EMBL/GenBank/DDBJ whole genome shotgun (WGS) entry which is preliminary data.</text>
</comment>
<gene>
    <name evidence="9" type="ORF">DFR71_1051</name>
</gene>
<keyword evidence="5" id="KW-0547">Nucleotide-binding</keyword>
<dbReference type="PANTHER" id="PTHR22912:SF151">
    <property type="entry name" value="DIHYDROLIPOYL DEHYDROGENASE, MITOCHONDRIAL"/>
    <property type="match status" value="1"/>
</dbReference>
<comment type="cofactor">
    <cofactor evidence="5">
        <name>FAD</name>
        <dbReference type="ChEBI" id="CHEBI:57692"/>
    </cofactor>
    <text evidence="5">Binds 1 FAD per subunit.</text>
</comment>
<reference evidence="9 10" key="1">
    <citation type="submission" date="2019-03" db="EMBL/GenBank/DDBJ databases">
        <title>Genomic Encyclopedia of Type Strains, Phase IV (KMG-IV): sequencing the most valuable type-strain genomes for metagenomic binning, comparative biology and taxonomic classification.</title>
        <authorList>
            <person name="Goeker M."/>
        </authorList>
    </citation>
    <scope>NUCLEOTIDE SEQUENCE [LARGE SCALE GENOMIC DNA]</scope>
    <source>
        <strain evidence="9 10">DSM 44684</strain>
    </source>
</reference>
<evidence type="ECO:0000256" key="2">
    <source>
        <dbReference type="ARBA" id="ARBA00022630"/>
    </source>
</evidence>
<sequence>MTDAEYDVIVIGAGPAGENAAAYAIAGSDRTAALVERELFGGECSYWACIPSKALLRPGAVLGLGEAMAGVRASGPQVAEVLARRDGFVHDRDDSSQVEWARTAGVEPVRGAGRLVGERLVEVDTGDGVRLLRARHAVVVATGTAATIPDIPGVREALPWTSRDATNLTIVPRRVAIIGGGVVACETATWLAELGAQEVTLLVRGDRLLPRSESFASELVLRGLRERASVEVRFHTEPVLVSRRDPEDTGVGRLHGGPVTLVLDDGELEVDELVVATGRTPATSNLGLDAVGLPAGYLDVDDQLTVRAVPGEWLYAVGDVNHRVALTHMGKYQARVCGDVIAARAESRPLDGTRFTASADHQQVPQVVYTAPELASVGITEHQARTAGYAVDTVELEIAVAGSALSRDDFHGRAKLVIDTAADRLLGATFVGPDMGEQLHAATIAVVGRVPLDTLWHAVPAFPAVSEFWLRLLEAWREKTI</sequence>
<evidence type="ECO:0000256" key="3">
    <source>
        <dbReference type="ARBA" id="ARBA00022827"/>
    </source>
</evidence>
<dbReference type="GO" id="GO:0004148">
    <property type="term" value="F:dihydrolipoyl dehydrogenase (NADH) activity"/>
    <property type="evidence" value="ECO:0007669"/>
    <property type="project" value="TreeGrafter"/>
</dbReference>
<dbReference type="OrthoDB" id="9800167at2"/>
<evidence type="ECO:0000259" key="7">
    <source>
        <dbReference type="Pfam" id="PF02852"/>
    </source>
</evidence>
<dbReference type="EMBL" id="SMFR01000001">
    <property type="protein sequence ID" value="TCK00063.1"/>
    <property type="molecule type" value="Genomic_DNA"/>
</dbReference>
<dbReference type="InterPro" id="IPR016156">
    <property type="entry name" value="FAD/NAD-linked_Rdtase_dimer_sf"/>
</dbReference>
<evidence type="ECO:0000313" key="10">
    <source>
        <dbReference type="Proteomes" id="UP000294856"/>
    </source>
</evidence>
<feature type="binding site" evidence="5">
    <location>
        <position position="113"/>
    </location>
    <ligand>
        <name>FAD</name>
        <dbReference type="ChEBI" id="CHEBI:57692"/>
    </ligand>
</feature>
<dbReference type="AlphaFoldDB" id="A0A4R1G1F2"/>
<dbReference type="InterPro" id="IPR050151">
    <property type="entry name" value="Class-I_Pyr_Nuc-Dis_Oxidored"/>
</dbReference>
<feature type="binding site" evidence="5">
    <location>
        <begin position="179"/>
        <end position="186"/>
    </location>
    <ligand>
        <name>NAD(+)</name>
        <dbReference type="ChEBI" id="CHEBI:57540"/>
    </ligand>
</feature>
<dbReference type="Proteomes" id="UP000294856">
    <property type="component" value="Unassembled WGS sequence"/>
</dbReference>
<dbReference type="GO" id="GO:0050660">
    <property type="term" value="F:flavin adenine dinucleotide binding"/>
    <property type="evidence" value="ECO:0007669"/>
    <property type="project" value="TreeGrafter"/>
</dbReference>
<evidence type="ECO:0000256" key="1">
    <source>
        <dbReference type="ARBA" id="ARBA00007532"/>
    </source>
</evidence>
<keyword evidence="2" id="KW-0285">Flavoprotein</keyword>
<protein>
    <submittedName>
        <fullName evidence="9">Dihydrolipoamide dehydrogenase</fullName>
    </submittedName>
</protein>
<comment type="similarity">
    <text evidence="1">Belongs to the class-I pyridine nucleotide-disulfide oxidoreductase family.</text>
</comment>
<dbReference type="Pfam" id="PF02852">
    <property type="entry name" value="Pyr_redox_dim"/>
    <property type="match status" value="1"/>
</dbReference>
<feature type="domain" description="FAD/NAD(P)-binding" evidence="8">
    <location>
        <begin position="6"/>
        <end position="333"/>
    </location>
</feature>
<evidence type="ECO:0000256" key="5">
    <source>
        <dbReference type="PIRSR" id="PIRSR000350-3"/>
    </source>
</evidence>
<evidence type="ECO:0000256" key="6">
    <source>
        <dbReference type="PIRSR" id="PIRSR000350-4"/>
    </source>
</evidence>
<dbReference type="SUPFAM" id="SSF51905">
    <property type="entry name" value="FAD/NAD(P)-binding domain"/>
    <property type="match status" value="1"/>
</dbReference>
<dbReference type="SUPFAM" id="SSF55424">
    <property type="entry name" value="FAD/NAD-linked reductases, dimerisation (C-terminal) domain"/>
    <property type="match status" value="1"/>
</dbReference>
<evidence type="ECO:0000256" key="4">
    <source>
        <dbReference type="ARBA" id="ARBA00023027"/>
    </source>
</evidence>
<dbReference type="PIRSF" id="PIRSF000350">
    <property type="entry name" value="Mercury_reductase_MerA"/>
    <property type="match status" value="1"/>
</dbReference>
<feature type="binding site" evidence="5">
    <location>
        <position position="319"/>
    </location>
    <ligand>
        <name>FAD</name>
        <dbReference type="ChEBI" id="CHEBI:57692"/>
    </ligand>
</feature>
<dbReference type="PRINTS" id="PR00368">
    <property type="entry name" value="FADPNR"/>
</dbReference>
<dbReference type="Gene3D" id="3.30.390.30">
    <property type="match status" value="1"/>
</dbReference>
<evidence type="ECO:0000259" key="8">
    <source>
        <dbReference type="Pfam" id="PF07992"/>
    </source>
</evidence>
<keyword evidence="3 5" id="KW-0274">FAD</keyword>
<dbReference type="InterPro" id="IPR004099">
    <property type="entry name" value="Pyr_nucl-diS_OxRdtase_dimer"/>
</dbReference>
<dbReference type="PRINTS" id="PR00411">
    <property type="entry name" value="PNDRDTASEI"/>
</dbReference>
<name>A0A4R1G1F2_9NOCA</name>
<keyword evidence="4 5" id="KW-0520">NAD</keyword>
<dbReference type="InterPro" id="IPR023753">
    <property type="entry name" value="FAD/NAD-binding_dom"/>
</dbReference>
<dbReference type="STRING" id="1210063.GCA_001612665_02650"/>
<organism evidence="9 10">
    <name type="scientific">Nocardia alba</name>
    <dbReference type="NCBI Taxonomy" id="225051"/>
    <lineage>
        <taxon>Bacteria</taxon>
        <taxon>Bacillati</taxon>
        <taxon>Actinomycetota</taxon>
        <taxon>Actinomycetes</taxon>
        <taxon>Mycobacteriales</taxon>
        <taxon>Nocardiaceae</taxon>
        <taxon>Nocardia</taxon>
    </lineage>
</organism>
<dbReference type="GO" id="GO:0006103">
    <property type="term" value="P:2-oxoglutarate metabolic process"/>
    <property type="evidence" value="ECO:0007669"/>
    <property type="project" value="TreeGrafter"/>
</dbReference>
<dbReference type="InterPro" id="IPR036188">
    <property type="entry name" value="FAD/NAD-bd_sf"/>
</dbReference>